<dbReference type="KEGG" id="tfa:BW733_03415"/>
<dbReference type="STRING" id="399497.BW733_03415"/>
<evidence type="ECO:0000256" key="2">
    <source>
        <dbReference type="SAM" id="SignalP"/>
    </source>
</evidence>
<feature type="chain" id="PRO_5013156915" description="Mannosyl-glycoprotein endo-beta-N-acetylglucosamidase-like domain-containing protein" evidence="2">
    <location>
        <begin position="27"/>
        <end position="353"/>
    </location>
</feature>
<dbReference type="Proteomes" id="UP000188235">
    <property type="component" value="Chromosome"/>
</dbReference>
<dbReference type="InterPro" id="IPR036365">
    <property type="entry name" value="PGBD-like_sf"/>
</dbReference>
<reference evidence="4 5" key="1">
    <citation type="journal article" date="2008" name="Int. J. Syst. Evol. Microbiol.">
        <title>Tessaracoccus flavescens sp. nov., isolated from marine sediment.</title>
        <authorList>
            <person name="Lee D.W."/>
            <person name="Lee S.D."/>
        </authorList>
    </citation>
    <scope>NUCLEOTIDE SEQUENCE [LARGE SCALE GENOMIC DNA]</scope>
    <source>
        <strain evidence="4 5">SST-39T</strain>
    </source>
</reference>
<dbReference type="AlphaFoldDB" id="A0A1Q2CV87"/>
<dbReference type="PANTHER" id="PTHR33308">
    <property type="entry name" value="PEPTIDOGLYCAN HYDROLASE FLGJ"/>
    <property type="match status" value="1"/>
</dbReference>
<feature type="signal peptide" evidence="2">
    <location>
        <begin position="1"/>
        <end position="26"/>
    </location>
</feature>
<protein>
    <recommendedName>
        <fullName evidence="3">Mannosyl-glycoprotein endo-beta-N-acetylglucosamidase-like domain-containing protein</fullName>
    </recommendedName>
</protein>
<evidence type="ECO:0000313" key="5">
    <source>
        <dbReference type="Proteomes" id="UP000188235"/>
    </source>
</evidence>
<dbReference type="InterPro" id="IPR002477">
    <property type="entry name" value="Peptidoglycan-bd-like"/>
</dbReference>
<evidence type="ECO:0000313" key="4">
    <source>
        <dbReference type="EMBL" id="AQP50025.1"/>
    </source>
</evidence>
<name>A0A1Q2CV87_9ACTN</name>
<dbReference type="InterPro" id="IPR051056">
    <property type="entry name" value="Glycosyl_Hydrolase_73"/>
</dbReference>
<organism evidence="4 5">
    <name type="scientific">Tessaracoccus flavescens</name>
    <dbReference type="NCBI Taxonomy" id="399497"/>
    <lineage>
        <taxon>Bacteria</taxon>
        <taxon>Bacillati</taxon>
        <taxon>Actinomycetota</taxon>
        <taxon>Actinomycetes</taxon>
        <taxon>Propionibacteriales</taxon>
        <taxon>Propionibacteriaceae</taxon>
        <taxon>Tessaracoccus</taxon>
    </lineage>
</organism>
<keyword evidence="5" id="KW-1185">Reference proteome</keyword>
<dbReference type="Pfam" id="PF01471">
    <property type="entry name" value="PG_binding_1"/>
    <property type="match status" value="2"/>
</dbReference>
<accession>A0A1Q2CV87</accession>
<dbReference type="SMART" id="SM00047">
    <property type="entry name" value="LYZ2"/>
    <property type="match status" value="1"/>
</dbReference>
<dbReference type="GO" id="GO:0004040">
    <property type="term" value="F:amidase activity"/>
    <property type="evidence" value="ECO:0007669"/>
    <property type="project" value="InterPro"/>
</dbReference>
<dbReference type="Gene3D" id="1.10.101.10">
    <property type="entry name" value="PGBD-like superfamily/PGBD"/>
    <property type="match status" value="2"/>
</dbReference>
<dbReference type="PANTHER" id="PTHR33308:SF9">
    <property type="entry name" value="PEPTIDOGLYCAN HYDROLASE FLGJ"/>
    <property type="match status" value="1"/>
</dbReference>
<evidence type="ECO:0000256" key="1">
    <source>
        <dbReference type="ARBA" id="ARBA00022801"/>
    </source>
</evidence>
<dbReference type="RefSeq" id="WP_077347899.1">
    <property type="nucleotide sequence ID" value="NZ_CP019607.1"/>
</dbReference>
<dbReference type="InterPro" id="IPR036366">
    <property type="entry name" value="PGBDSf"/>
</dbReference>
<dbReference type="InterPro" id="IPR002901">
    <property type="entry name" value="MGlyc_endo_b_GlcNAc-like_dom"/>
</dbReference>
<proteinExistence type="predicted"/>
<keyword evidence="2" id="KW-0732">Signal</keyword>
<dbReference type="Gene3D" id="1.10.530.10">
    <property type="match status" value="1"/>
</dbReference>
<gene>
    <name evidence="4" type="ORF">BW733_03415</name>
</gene>
<feature type="domain" description="Mannosyl-glycoprotein endo-beta-N-acetylglucosamidase-like" evidence="3">
    <location>
        <begin position="21"/>
        <end position="195"/>
    </location>
</feature>
<dbReference type="SUPFAM" id="SSF47090">
    <property type="entry name" value="PGBD-like"/>
    <property type="match status" value="2"/>
</dbReference>
<evidence type="ECO:0000259" key="3">
    <source>
        <dbReference type="SMART" id="SM00047"/>
    </source>
</evidence>
<dbReference type="Pfam" id="PF01832">
    <property type="entry name" value="Glucosaminidase"/>
    <property type="match status" value="1"/>
</dbReference>
<dbReference type="EMBL" id="CP019607">
    <property type="protein sequence ID" value="AQP50025.1"/>
    <property type="molecule type" value="Genomic_DNA"/>
</dbReference>
<keyword evidence="1" id="KW-0378">Hydrolase</keyword>
<sequence>MRWIKVAVATALVLGFAAIAPSPAKASVQSEFIAKLVGPAQQNERATGIPASVAIGMAALETGWGRSKMASAYTVDAGLPTEKVYQVNTLFNIKCTSTVSPYQTGCVPVKTAEYKPDGTAYYIVDNFRTYKNWGDSILDYGRLLTTASRYAKAFDYKLYPDQFVTEVRKGGYATDPKYADLVISIMKSYNLYQYNLNGAGAGFPPGMGTGGDVGSTAFTVGSDLPAYVSGSKGDGVRILQLLLNANGSQLDADGIFGDQSKAAVSAFQSKNGISATGAMNDKTWNKLLPNLKQGSSGGSVRALQSALQDAGHSVSVNGSFDATTAKAVRSFQTRHRIKVTGEVSRLTWARLIG</sequence>
<dbReference type="OrthoDB" id="3734014at2"/>